<dbReference type="Proteomes" id="UP000824261">
    <property type="component" value="Unassembled WGS sequence"/>
</dbReference>
<dbReference type="EMBL" id="DVGB01000015">
    <property type="protein sequence ID" value="HIR00938.1"/>
    <property type="molecule type" value="Genomic_DNA"/>
</dbReference>
<protein>
    <submittedName>
        <fullName evidence="1">Uncharacterized protein</fullName>
    </submittedName>
</protein>
<reference evidence="1" key="2">
    <citation type="journal article" date="2021" name="PeerJ">
        <title>Extensive microbial diversity within the chicken gut microbiome revealed by metagenomics and culture.</title>
        <authorList>
            <person name="Gilroy R."/>
            <person name="Ravi A."/>
            <person name="Getino M."/>
            <person name="Pursley I."/>
            <person name="Horton D.L."/>
            <person name="Alikhan N.F."/>
            <person name="Baker D."/>
            <person name="Gharbi K."/>
            <person name="Hall N."/>
            <person name="Watson M."/>
            <person name="Adriaenssens E.M."/>
            <person name="Foster-Nyarko E."/>
            <person name="Jarju S."/>
            <person name="Secka A."/>
            <person name="Antonio M."/>
            <person name="Oren A."/>
            <person name="Chaudhuri R.R."/>
            <person name="La Ragione R."/>
            <person name="Hildebrand F."/>
            <person name="Pallen M.J."/>
        </authorList>
    </citation>
    <scope>NUCLEOTIDE SEQUENCE</scope>
    <source>
        <strain evidence="1">ChiGjej1B1-2707</strain>
    </source>
</reference>
<sequence length="219" mass="24192">MQPNEAMVARALEFFENSPAYRTLYLSALEFCWERRTESEVIAHIDALRRSASQIRSAGSLVESLVSVGMLEQTILVDGEIYEGTLKELQSDDDVPEDAKVEIFEDTTDMGARVADRMNDVYSVASLVREHPRWTRGFRAVLEACETPDGVSTNDLEGVLKEAGAWETDERTGLPLVYPSYFTSELERVGALEWNGNTWVTSGKGSAALATGDLEDATA</sequence>
<proteinExistence type="predicted"/>
<reference evidence="1" key="1">
    <citation type="submission" date="2020-10" db="EMBL/GenBank/DDBJ databases">
        <authorList>
            <person name="Gilroy R."/>
        </authorList>
    </citation>
    <scope>NUCLEOTIDE SEQUENCE</scope>
    <source>
        <strain evidence="1">ChiGjej1B1-2707</strain>
    </source>
</reference>
<evidence type="ECO:0000313" key="2">
    <source>
        <dbReference type="Proteomes" id="UP000824261"/>
    </source>
</evidence>
<dbReference type="AlphaFoldDB" id="A0A9D0ZZN8"/>
<name>A0A9D0ZZN8_9ACTN</name>
<organism evidence="1 2">
    <name type="scientific">Candidatus Aveggerthella stercoripullorum</name>
    <dbReference type="NCBI Taxonomy" id="2840688"/>
    <lineage>
        <taxon>Bacteria</taxon>
        <taxon>Bacillati</taxon>
        <taxon>Actinomycetota</taxon>
        <taxon>Coriobacteriia</taxon>
        <taxon>Eggerthellales</taxon>
        <taxon>Eggerthellaceae</taxon>
        <taxon>Eggerthellaceae incertae sedis</taxon>
        <taxon>Candidatus Aveggerthella</taxon>
    </lineage>
</organism>
<gene>
    <name evidence="1" type="ORF">IAA69_01485</name>
</gene>
<comment type="caution">
    <text evidence="1">The sequence shown here is derived from an EMBL/GenBank/DDBJ whole genome shotgun (WGS) entry which is preliminary data.</text>
</comment>
<accession>A0A9D0ZZN8</accession>
<evidence type="ECO:0000313" key="1">
    <source>
        <dbReference type="EMBL" id="HIR00938.1"/>
    </source>
</evidence>